<dbReference type="Proteomes" id="UP000215914">
    <property type="component" value="Unassembled WGS sequence"/>
</dbReference>
<name>A0A9K3IIY7_HELAN</name>
<comment type="caution">
    <text evidence="2">The sequence shown here is derived from an EMBL/GenBank/DDBJ whole genome shotgun (WGS) entry which is preliminary data.</text>
</comment>
<evidence type="ECO:0000313" key="3">
    <source>
        <dbReference type="Proteomes" id="UP000215914"/>
    </source>
</evidence>
<keyword evidence="3" id="KW-1185">Reference proteome</keyword>
<dbReference type="AlphaFoldDB" id="A0A9K3IIY7"/>
<reference evidence="2" key="1">
    <citation type="journal article" date="2017" name="Nature">
        <title>The sunflower genome provides insights into oil metabolism, flowering and Asterid evolution.</title>
        <authorList>
            <person name="Badouin H."/>
            <person name="Gouzy J."/>
            <person name="Grassa C.J."/>
            <person name="Murat F."/>
            <person name="Staton S.E."/>
            <person name="Cottret L."/>
            <person name="Lelandais-Briere C."/>
            <person name="Owens G.L."/>
            <person name="Carrere S."/>
            <person name="Mayjonade B."/>
            <person name="Legrand L."/>
            <person name="Gill N."/>
            <person name="Kane N.C."/>
            <person name="Bowers J.E."/>
            <person name="Hubner S."/>
            <person name="Bellec A."/>
            <person name="Berard A."/>
            <person name="Berges H."/>
            <person name="Blanchet N."/>
            <person name="Boniface M.C."/>
            <person name="Brunel D."/>
            <person name="Catrice O."/>
            <person name="Chaidir N."/>
            <person name="Claudel C."/>
            <person name="Donnadieu C."/>
            <person name="Faraut T."/>
            <person name="Fievet G."/>
            <person name="Helmstetter N."/>
            <person name="King M."/>
            <person name="Knapp S.J."/>
            <person name="Lai Z."/>
            <person name="Le Paslier M.C."/>
            <person name="Lippi Y."/>
            <person name="Lorenzon L."/>
            <person name="Mandel J.R."/>
            <person name="Marage G."/>
            <person name="Marchand G."/>
            <person name="Marquand E."/>
            <person name="Bret-Mestries E."/>
            <person name="Morien E."/>
            <person name="Nambeesan S."/>
            <person name="Nguyen T."/>
            <person name="Pegot-Espagnet P."/>
            <person name="Pouilly N."/>
            <person name="Raftis F."/>
            <person name="Sallet E."/>
            <person name="Schiex T."/>
            <person name="Thomas J."/>
            <person name="Vandecasteele C."/>
            <person name="Vares D."/>
            <person name="Vear F."/>
            <person name="Vautrin S."/>
            <person name="Crespi M."/>
            <person name="Mangin B."/>
            <person name="Burke J.M."/>
            <person name="Salse J."/>
            <person name="Munos S."/>
            <person name="Vincourt P."/>
            <person name="Rieseberg L.H."/>
            <person name="Langlade N.B."/>
        </authorList>
    </citation>
    <scope>NUCLEOTIDE SEQUENCE</scope>
    <source>
        <tissue evidence="2">Leaves</tissue>
    </source>
</reference>
<evidence type="ECO:0000313" key="2">
    <source>
        <dbReference type="EMBL" id="KAF5797733.1"/>
    </source>
</evidence>
<reference evidence="2" key="2">
    <citation type="submission" date="2020-06" db="EMBL/GenBank/DDBJ databases">
        <title>Helianthus annuus Genome sequencing and assembly Release 2.</title>
        <authorList>
            <person name="Gouzy J."/>
            <person name="Langlade N."/>
            <person name="Munos S."/>
        </authorList>
    </citation>
    <scope>NUCLEOTIDE SEQUENCE</scope>
    <source>
        <tissue evidence="2">Leaves</tissue>
    </source>
</reference>
<accession>A0A9K3IIY7</accession>
<protein>
    <submittedName>
        <fullName evidence="2">Uncharacterized protein</fullName>
    </submittedName>
</protein>
<dbReference type="EMBL" id="MNCJ02000322">
    <property type="protein sequence ID" value="KAF5797733.1"/>
    <property type="molecule type" value="Genomic_DNA"/>
</dbReference>
<gene>
    <name evidence="2" type="ORF">HanXRQr2_Chr07g0284191</name>
</gene>
<organism evidence="2 3">
    <name type="scientific">Helianthus annuus</name>
    <name type="common">Common sunflower</name>
    <dbReference type="NCBI Taxonomy" id="4232"/>
    <lineage>
        <taxon>Eukaryota</taxon>
        <taxon>Viridiplantae</taxon>
        <taxon>Streptophyta</taxon>
        <taxon>Embryophyta</taxon>
        <taxon>Tracheophyta</taxon>
        <taxon>Spermatophyta</taxon>
        <taxon>Magnoliopsida</taxon>
        <taxon>eudicotyledons</taxon>
        <taxon>Gunneridae</taxon>
        <taxon>Pentapetalae</taxon>
        <taxon>asterids</taxon>
        <taxon>campanulids</taxon>
        <taxon>Asterales</taxon>
        <taxon>Asteraceae</taxon>
        <taxon>Asteroideae</taxon>
        <taxon>Heliantheae alliance</taxon>
        <taxon>Heliantheae</taxon>
        <taxon>Helianthus</taxon>
    </lineage>
</organism>
<dbReference type="Gramene" id="mRNA:HanXRQr2_Chr07g0284191">
    <property type="protein sequence ID" value="mRNA:HanXRQr2_Chr07g0284191"/>
    <property type="gene ID" value="HanXRQr2_Chr07g0284191"/>
</dbReference>
<sequence length="85" mass="9404">MRESSSLIRSSTLHYRRYRVRATRGWISCRFKSTQMGSREVAPQVSDDSPEDTSPSETTSRDATADGGKRPCEDHPNSALATASI</sequence>
<feature type="region of interest" description="Disordered" evidence="1">
    <location>
        <begin position="33"/>
        <end position="85"/>
    </location>
</feature>
<feature type="compositionally biased region" description="Basic and acidic residues" evidence="1">
    <location>
        <begin position="59"/>
        <end position="76"/>
    </location>
</feature>
<evidence type="ECO:0000256" key="1">
    <source>
        <dbReference type="SAM" id="MobiDB-lite"/>
    </source>
</evidence>
<proteinExistence type="predicted"/>